<organism evidence="9">
    <name type="scientific">Clostridium symbiosum</name>
    <name type="common">Bacteroides symbiosus</name>
    <dbReference type="NCBI Taxonomy" id="1512"/>
    <lineage>
        <taxon>Bacteria</taxon>
        <taxon>Bacillati</taxon>
        <taxon>Bacillota</taxon>
        <taxon>Clostridia</taxon>
        <taxon>Lachnospirales</taxon>
        <taxon>Lachnospiraceae</taxon>
        <taxon>Otoolea</taxon>
    </lineage>
</organism>
<evidence type="ECO:0000256" key="4">
    <source>
        <dbReference type="ARBA" id="ARBA00022741"/>
    </source>
</evidence>
<evidence type="ECO:0000256" key="2">
    <source>
        <dbReference type="ARBA" id="ARBA00012513"/>
    </source>
</evidence>
<keyword evidence="5 9" id="KW-0418">Kinase</keyword>
<keyword evidence="3 9" id="KW-0808">Transferase</keyword>
<dbReference type="EMBL" id="CACRUA010000007">
    <property type="protein sequence ID" value="VYT79259.1"/>
    <property type="molecule type" value="Genomic_DNA"/>
</dbReference>
<dbReference type="Pfam" id="PF00069">
    <property type="entry name" value="Pkinase"/>
    <property type="match status" value="1"/>
</dbReference>
<keyword evidence="4 7" id="KW-0547">Nucleotide-binding</keyword>
<evidence type="ECO:0000313" key="9">
    <source>
        <dbReference type="EMBL" id="VYT79259.1"/>
    </source>
</evidence>
<dbReference type="Gene3D" id="1.10.510.10">
    <property type="entry name" value="Transferase(Phosphotransferase) domain 1"/>
    <property type="match status" value="1"/>
</dbReference>
<dbReference type="PANTHER" id="PTHR43671">
    <property type="entry name" value="SERINE/THREONINE-PROTEIN KINASE NEK"/>
    <property type="match status" value="1"/>
</dbReference>
<evidence type="ECO:0000256" key="7">
    <source>
        <dbReference type="PROSITE-ProRule" id="PRU10141"/>
    </source>
</evidence>
<evidence type="ECO:0000259" key="8">
    <source>
        <dbReference type="PROSITE" id="PS50011"/>
    </source>
</evidence>
<dbReference type="PANTHER" id="PTHR43671:SF13">
    <property type="entry name" value="SERINE_THREONINE-PROTEIN KINASE NEK2"/>
    <property type="match status" value="1"/>
</dbReference>
<dbReference type="SUPFAM" id="SSF56112">
    <property type="entry name" value="Protein kinase-like (PK-like)"/>
    <property type="match status" value="1"/>
</dbReference>
<dbReference type="PROSITE" id="PS50011">
    <property type="entry name" value="PROTEIN_KINASE_DOM"/>
    <property type="match status" value="1"/>
</dbReference>
<dbReference type="InterPro" id="IPR017441">
    <property type="entry name" value="Protein_kinase_ATP_BS"/>
</dbReference>
<feature type="binding site" evidence="7">
    <location>
        <position position="52"/>
    </location>
    <ligand>
        <name>ATP</name>
        <dbReference type="ChEBI" id="CHEBI:30616"/>
    </ligand>
</feature>
<dbReference type="AlphaFoldDB" id="A0A6N2ZI92"/>
<dbReference type="InterPro" id="IPR050660">
    <property type="entry name" value="NEK_Ser/Thr_kinase"/>
</dbReference>
<sequence>MIFPKGGVEAESTILFGKYQICRVIGSGRSGTVFLAKHLGLDEFRAIKRVAKEGSGFLRETAVLRNLRHPGIPIIYDMEEDSIFYYLIEEYLEGESLYALVNRQGSLTGTKLISFGMELCQIMDYLHSFKPNPILYLDLQPHNILICRGTLKLIDFDQAVSVSHTGKTEKRYGTQGFAAPEQYTDEPMDVRTDIYAIGALLHYMFTGKSPDMQAIVTPGREPADLKSAGTVNSGWEEKLRAIIGRCLRRHKEERYENVREVLEELIELKQGVFNEENISLLRIAVSSSSHGMGATHVSLGVAAYLTGYGIRSLYQEKNDSRSVLAMAEYLEQSPDQYGIYHIGAWELKPGYGCCVRLEQPVYNAIVEDWGTGLQPVSEKDYDLLILVCGGKWWELEDSIRAIRLLAQSKNLRVIFNHVSSEMDIVLPEDITKLSFYRMPWFPAPEDRSFGNFFEELSRKTECGQKLEKLIESRTAAFGKGRTVRERIKRLFHFPSRGGGNR</sequence>
<evidence type="ECO:0000256" key="5">
    <source>
        <dbReference type="ARBA" id="ARBA00022777"/>
    </source>
</evidence>
<gene>
    <name evidence="9" type="primary">pknB</name>
    <name evidence="9" type="ORF">CSLFYP84_00589</name>
</gene>
<dbReference type="InterPro" id="IPR011009">
    <property type="entry name" value="Kinase-like_dom_sf"/>
</dbReference>
<dbReference type="GO" id="GO:0004674">
    <property type="term" value="F:protein serine/threonine kinase activity"/>
    <property type="evidence" value="ECO:0007669"/>
    <property type="project" value="UniProtKB-EC"/>
</dbReference>
<dbReference type="RefSeq" id="WP_156684336.1">
    <property type="nucleotide sequence ID" value="NZ_CACRUA010000007.1"/>
</dbReference>
<dbReference type="GO" id="GO:0005524">
    <property type="term" value="F:ATP binding"/>
    <property type="evidence" value="ECO:0007669"/>
    <property type="project" value="UniProtKB-UniRule"/>
</dbReference>
<evidence type="ECO:0000256" key="6">
    <source>
        <dbReference type="ARBA" id="ARBA00022840"/>
    </source>
</evidence>
<name>A0A6N2ZI92_CLOSY</name>
<evidence type="ECO:0000256" key="3">
    <source>
        <dbReference type="ARBA" id="ARBA00022679"/>
    </source>
</evidence>
<reference evidence="9" key="1">
    <citation type="submission" date="2019-11" db="EMBL/GenBank/DDBJ databases">
        <authorList>
            <person name="Feng L."/>
        </authorList>
    </citation>
    <scope>NUCLEOTIDE SEQUENCE</scope>
    <source>
        <strain evidence="9">CsymbiosumLFYP84</strain>
    </source>
</reference>
<dbReference type="CDD" id="cd14014">
    <property type="entry name" value="STKc_PknB_like"/>
    <property type="match status" value="1"/>
</dbReference>
<dbReference type="Gene3D" id="3.30.200.20">
    <property type="entry name" value="Phosphorylase Kinase, domain 1"/>
    <property type="match status" value="1"/>
</dbReference>
<evidence type="ECO:0000256" key="1">
    <source>
        <dbReference type="ARBA" id="ARBA00010886"/>
    </source>
</evidence>
<comment type="similarity">
    <text evidence="1">Belongs to the protein kinase superfamily. NEK Ser/Thr protein kinase family. NIMA subfamily.</text>
</comment>
<feature type="domain" description="Protein kinase" evidence="8">
    <location>
        <begin position="19"/>
        <end position="266"/>
    </location>
</feature>
<dbReference type="PROSITE" id="PS00107">
    <property type="entry name" value="PROTEIN_KINASE_ATP"/>
    <property type="match status" value="1"/>
</dbReference>
<protein>
    <recommendedName>
        <fullName evidence="2">non-specific serine/threonine protein kinase</fullName>
        <ecNumber evidence="2">2.7.11.1</ecNumber>
    </recommendedName>
</protein>
<keyword evidence="6 7" id="KW-0067">ATP-binding</keyword>
<dbReference type="InterPro" id="IPR000719">
    <property type="entry name" value="Prot_kinase_dom"/>
</dbReference>
<accession>A0A6N2ZI92</accession>
<dbReference type="EC" id="2.7.11.1" evidence="2"/>
<proteinExistence type="inferred from homology"/>